<reference evidence="1" key="3">
    <citation type="submission" date="2021-09" db="EMBL/GenBank/DDBJ databases">
        <authorList>
            <person name="Gilroy R."/>
        </authorList>
    </citation>
    <scope>NUCLEOTIDE SEQUENCE</scope>
    <source>
        <strain evidence="1">6966</strain>
    </source>
</reference>
<dbReference type="AlphaFoldDB" id="A0A412X4J5"/>
<gene>
    <name evidence="2" type="ORF">DWW18_02935</name>
    <name evidence="3" type="ORF">DWZ68_06890</name>
    <name evidence="1" type="ORF">K8V05_05160</name>
</gene>
<comment type="caution">
    <text evidence="2">The sequence shown here is derived from an EMBL/GenBank/DDBJ whole genome shotgun (WGS) entry which is preliminary data.</text>
</comment>
<protein>
    <submittedName>
        <fullName evidence="2">DUF4843 domain-containing protein</fullName>
    </submittedName>
</protein>
<evidence type="ECO:0000313" key="4">
    <source>
        <dbReference type="Proteomes" id="UP000283589"/>
    </source>
</evidence>
<dbReference type="EMBL" id="QRZA01000003">
    <property type="protein sequence ID" value="RGV35754.1"/>
    <property type="molecule type" value="Genomic_DNA"/>
</dbReference>
<name>A0A412X4J5_9BACT</name>
<reference evidence="1" key="2">
    <citation type="journal article" date="2021" name="PeerJ">
        <title>Extensive microbial diversity within the chicken gut microbiome revealed by metagenomics and culture.</title>
        <authorList>
            <person name="Gilroy R."/>
            <person name="Ravi A."/>
            <person name="Getino M."/>
            <person name="Pursley I."/>
            <person name="Horton D.L."/>
            <person name="Alikhan N.F."/>
            <person name="Baker D."/>
            <person name="Gharbi K."/>
            <person name="Hall N."/>
            <person name="Watson M."/>
            <person name="Adriaenssens E.M."/>
            <person name="Foster-Nyarko E."/>
            <person name="Jarju S."/>
            <person name="Secka A."/>
            <person name="Antonio M."/>
            <person name="Oren A."/>
            <person name="Chaudhuri R.R."/>
            <person name="La Ragione R."/>
            <person name="Hildebrand F."/>
            <person name="Pallen M.J."/>
        </authorList>
    </citation>
    <scope>NUCLEOTIDE SEQUENCE</scope>
    <source>
        <strain evidence="1">6966</strain>
    </source>
</reference>
<dbReference type="Proteomes" id="UP000286038">
    <property type="component" value="Unassembled WGS sequence"/>
</dbReference>
<evidence type="ECO:0000313" key="5">
    <source>
        <dbReference type="Proteomes" id="UP000286038"/>
    </source>
</evidence>
<evidence type="ECO:0000313" key="2">
    <source>
        <dbReference type="EMBL" id="RGV35754.1"/>
    </source>
</evidence>
<dbReference type="InterPro" id="IPR032299">
    <property type="entry name" value="DUF4843"/>
</dbReference>
<evidence type="ECO:0000313" key="1">
    <source>
        <dbReference type="EMBL" id="HJF70127.1"/>
    </source>
</evidence>
<dbReference type="Pfam" id="PF16132">
    <property type="entry name" value="DUF4843"/>
    <property type="match status" value="1"/>
</dbReference>
<accession>A0A412X4J5</accession>
<dbReference type="RefSeq" id="WP_118258743.1">
    <property type="nucleotide sequence ID" value="NZ_CABJDM010000005.1"/>
</dbReference>
<organism evidence="2 4">
    <name type="scientific">Butyricimonas virosa</name>
    <dbReference type="NCBI Taxonomy" id="544645"/>
    <lineage>
        <taxon>Bacteria</taxon>
        <taxon>Pseudomonadati</taxon>
        <taxon>Bacteroidota</taxon>
        <taxon>Bacteroidia</taxon>
        <taxon>Bacteroidales</taxon>
        <taxon>Odoribacteraceae</taxon>
        <taxon>Butyricimonas</taxon>
    </lineage>
</organism>
<dbReference type="EMBL" id="DYVS01000089">
    <property type="protein sequence ID" value="HJF70127.1"/>
    <property type="molecule type" value="Genomic_DNA"/>
</dbReference>
<dbReference type="EMBL" id="QRPV01000005">
    <property type="protein sequence ID" value="RHM44836.1"/>
    <property type="molecule type" value="Genomic_DNA"/>
</dbReference>
<reference evidence="4 5" key="1">
    <citation type="submission" date="2018-08" db="EMBL/GenBank/DDBJ databases">
        <title>A genome reference for cultivated species of the human gut microbiota.</title>
        <authorList>
            <person name="Zou Y."/>
            <person name="Xue W."/>
            <person name="Luo G."/>
        </authorList>
    </citation>
    <scope>NUCLEOTIDE SEQUENCE [LARGE SCALE GENOMIC DNA]</scope>
    <source>
        <strain evidence="2 4">AF14-49</strain>
        <strain evidence="3 5">AF34-33</strain>
    </source>
</reference>
<evidence type="ECO:0000313" key="3">
    <source>
        <dbReference type="EMBL" id="RHM44836.1"/>
    </source>
</evidence>
<proteinExistence type="predicted"/>
<sequence>MKYLFFLYILALILCYGCEHTELDCYEGGSSVYFSKKSFQIMGDTIRYDTWGVIDGDIKEQTYKLPIYLFGTVTDYDRKIKIRTELCDVDTLRAEVNVDFRPIPTEVILPANSNETSLEIVMLRSEKLKKYNRIFTVVIEESEQFNSEYNWRKDNDGNSYFLGHSMTIIASENFPKPWWWEWNGVRYFGEYSYLKADLICTLCNIHRTEFIDKTVIPDSKLKYYGKKVQRWLNAQESPYLEEDGTPMVMGVDVQD</sequence>
<dbReference type="Proteomes" id="UP000283589">
    <property type="component" value="Unassembled WGS sequence"/>
</dbReference>
<dbReference type="Proteomes" id="UP000742098">
    <property type="component" value="Unassembled WGS sequence"/>
</dbReference>